<proteinExistence type="predicted"/>
<keyword evidence="4" id="KW-1185">Reference proteome</keyword>
<evidence type="ECO:0000313" key="4">
    <source>
        <dbReference type="Proteomes" id="UP000821866"/>
    </source>
</evidence>
<feature type="transmembrane region" description="Helical" evidence="2">
    <location>
        <begin position="81"/>
        <end position="107"/>
    </location>
</feature>
<evidence type="ECO:0000256" key="1">
    <source>
        <dbReference type="SAM" id="MobiDB-lite"/>
    </source>
</evidence>
<keyword evidence="2" id="KW-1133">Transmembrane helix</keyword>
<feature type="region of interest" description="Disordered" evidence="1">
    <location>
        <begin position="1"/>
        <end position="23"/>
    </location>
</feature>
<feature type="region of interest" description="Disordered" evidence="1">
    <location>
        <begin position="118"/>
        <end position="146"/>
    </location>
</feature>
<protein>
    <submittedName>
        <fullName evidence="3">Uncharacterized protein</fullName>
    </submittedName>
</protein>
<name>A0A9J6DFT2_RHIMP</name>
<organism evidence="3 4">
    <name type="scientific">Rhipicephalus microplus</name>
    <name type="common">Cattle tick</name>
    <name type="synonym">Boophilus microplus</name>
    <dbReference type="NCBI Taxonomy" id="6941"/>
    <lineage>
        <taxon>Eukaryota</taxon>
        <taxon>Metazoa</taxon>
        <taxon>Ecdysozoa</taxon>
        <taxon>Arthropoda</taxon>
        <taxon>Chelicerata</taxon>
        <taxon>Arachnida</taxon>
        <taxon>Acari</taxon>
        <taxon>Parasitiformes</taxon>
        <taxon>Ixodida</taxon>
        <taxon>Ixodoidea</taxon>
        <taxon>Ixodidae</taxon>
        <taxon>Rhipicephalinae</taxon>
        <taxon>Rhipicephalus</taxon>
        <taxon>Boophilus</taxon>
    </lineage>
</organism>
<dbReference type="Proteomes" id="UP000821866">
    <property type="component" value="Chromosome 7"/>
</dbReference>
<feature type="compositionally biased region" description="Polar residues" evidence="1">
    <location>
        <begin position="245"/>
        <end position="254"/>
    </location>
</feature>
<feature type="region of interest" description="Disordered" evidence="1">
    <location>
        <begin position="205"/>
        <end position="254"/>
    </location>
</feature>
<dbReference type="AlphaFoldDB" id="A0A9J6DFT2"/>
<reference evidence="3" key="1">
    <citation type="journal article" date="2020" name="Cell">
        <title>Large-Scale Comparative Analyses of Tick Genomes Elucidate Their Genetic Diversity and Vector Capacities.</title>
        <authorList>
            <consortium name="Tick Genome and Microbiome Consortium (TIGMIC)"/>
            <person name="Jia N."/>
            <person name="Wang J."/>
            <person name="Shi W."/>
            <person name="Du L."/>
            <person name="Sun Y."/>
            <person name="Zhan W."/>
            <person name="Jiang J.F."/>
            <person name="Wang Q."/>
            <person name="Zhang B."/>
            <person name="Ji P."/>
            <person name="Bell-Sakyi L."/>
            <person name="Cui X.M."/>
            <person name="Yuan T.T."/>
            <person name="Jiang B.G."/>
            <person name="Yang W.F."/>
            <person name="Lam T.T."/>
            <person name="Chang Q.C."/>
            <person name="Ding S.J."/>
            <person name="Wang X.J."/>
            <person name="Zhu J.G."/>
            <person name="Ruan X.D."/>
            <person name="Zhao L."/>
            <person name="Wei J.T."/>
            <person name="Ye R.Z."/>
            <person name="Que T.C."/>
            <person name="Du C.H."/>
            <person name="Zhou Y.H."/>
            <person name="Cheng J.X."/>
            <person name="Dai P.F."/>
            <person name="Guo W.B."/>
            <person name="Han X.H."/>
            <person name="Huang E.J."/>
            <person name="Li L.F."/>
            <person name="Wei W."/>
            <person name="Gao Y.C."/>
            <person name="Liu J.Z."/>
            <person name="Shao H.Z."/>
            <person name="Wang X."/>
            <person name="Wang C.C."/>
            <person name="Yang T.C."/>
            <person name="Huo Q.B."/>
            <person name="Li W."/>
            <person name="Chen H.Y."/>
            <person name="Chen S.E."/>
            <person name="Zhou L.G."/>
            <person name="Ni X.B."/>
            <person name="Tian J.H."/>
            <person name="Sheng Y."/>
            <person name="Liu T."/>
            <person name="Pan Y.S."/>
            <person name="Xia L.Y."/>
            <person name="Li J."/>
            <person name="Zhao F."/>
            <person name="Cao W.C."/>
        </authorList>
    </citation>
    <scope>NUCLEOTIDE SEQUENCE</scope>
    <source>
        <strain evidence="3">Rmic-2018</strain>
    </source>
</reference>
<comment type="caution">
    <text evidence="3">The sequence shown here is derived from an EMBL/GenBank/DDBJ whole genome shotgun (WGS) entry which is preliminary data.</text>
</comment>
<evidence type="ECO:0000313" key="3">
    <source>
        <dbReference type="EMBL" id="KAH8020835.1"/>
    </source>
</evidence>
<gene>
    <name evidence="3" type="ORF">HPB51_005276</name>
</gene>
<accession>A0A9J6DFT2</accession>
<keyword evidence="2" id="KW-0472">Membrane</keyword>
<dbReference type="EMBL" id="JABSTU010000009">
    <property type="protein sequence ID" value="KAH8020835.1"/>
    <property type="molecule type" value="Genomic_DNA"/>
</dbReference>
<keyword evidence="2" id="KW-0812">Transmembrane</keyword>
<feature type="compositionally biased region" description="Basic and acidic residues" evidence="1">
    <location>
        <begin position="206"/>
        <end position="218"/>
    </location>
</feature>
<reference evidence="3" key="2">
    <citation type="submission" date="2021-09" db="EMBL/GenBank/DDBJ databases">
        <authorList>
            <person name="Jia N."/>
            <person name="Wang J."/>
            <person name="Shi W."/>
            <person name="Du L."/>
            <person name="Sun Y."/>
            <person name="Zhan W."/>
            <person name="Jiang J."/>
            <person name="Wang Q."/>
            <person name="Zhang B."/>
            <person name="Ji P."/>
            <person name="Sakyi L.B."/>
            <person name="Cui X."/>
            <person name="Yuan T."/>
            <person name="Jiang B."/>
            <person name="Yang W."/>
            <person name="Lam T.T.-Y."/>
            <person name="Chang Q."/>
            <person name="Ding S."/>
            <person name="Wang X."/>
            <person name="Zhu J."/>
            <person name="Ruan X."/>
            <person name="Zhao L."/>
            <person name="Wei J."/>
            <person name="Que T."/>
            <person name="Du C."/>
            <person name="Cheng J."/>
            <person name="Dai P."/>
            <person name="Han X."/>
            <person name="Huang E."/>
            <person name="Gao Y."/>
            <person name="Liu J."/>
            <person name="Shao H."/>
            <person name="Ye R."/>
            <person name="Li L."/>
            <person name="Wei W."/>
            <person name="Wang X."/>
            <person name="Wang C."/>
            <person name="Huo Q."/>
            <person name="Li W."/>
            <person name="Guo W."/>
            <person name="Chen H."/>
            <person name="Chen S."/>
            <person name="Zhou L."/>
            <person name="Zhou L."/>
            <person name="Ni X."/>
            <person name="Tian J."/>
            <person name="Zhou Y."/>
            <person name="Sheng Y."/>
            <person name="Liu T."/>
            <person name="Pan Y."/>
            <person name="Xia L."/>
            <person name="Li J."/>
            <person name="Zhao F."/>
            <person name="Cao W."/>
        </authorList>
    </citation>
    <scope>NUCLEOTIDE SEQUENCE</scope>
    <source>
        <strain evidence="3">Rmic-2018</strain>
        <tissue evidence="3">Larvae</tissue>
    </source>
</reference>
<evidence type="ECO:0000256" key="2">
    <source>
        <dbReference type="SAM" id="Phobius"/>
    </source>
</evidence>
<sequence>MSKWVRPTVEGEEEQDGRRNGGTRRWRPCSFRVLRQLSPVPPQQPLTRCVDSVCLCPRPHVLTPDARCSAPPRGSGDDPGVLNVLIATAPTAALVLTLVALGALYGCHRWKQRAQQRSSSSSSLTHAAECPGHELSPPQQPTSASFVHPASRVNRRFLRNFLACHEYNRARRLGLPLPQEGERPPPTTTVCLFREYTTVSSITTLESDKSGERSERAALQRRWTSATRSDGDPQLLMRPRPLLHQQASLNVSPG</sequence>